<dbReference type="CDD" id="cd06261">
    <property type="entry name" value="TM_PBP2"/>
    <property type="match status" value="1"/>
</dbReference>
<evidence type="ECO:0000256" key="2">
    <source>
        <dbReference type="ARBA" id="ARBA00022448"/>
    </source>
</evidence>
<dbReference type="InterPro" id="IPR035906">
    <property type="entry name" value="MetI-like_sf"/>
</dbReference>
<evidence type="ECO:0000256" key="3">
    <source>
        <dbReference type="ARBA" id="ARBA00022475"/>
    </source>
</evidence>
<evidence type="ECO:0000313" key="9">
    <source>
        <dbReference type="EMBL" id="KRO45811.1"/>
    </source>
</evidence>
<feature type="domain" description="ABC transmembrane type-1" evidence="8">
    <location>
        <begin position="1"/>
        <end position="158"/>
    </location>
</feature>
<dbReference type="PANTHER" id="PTHR43386">
    <property type="entry name" value="OLIGOPEPTIDE TRANSPORT SYSTEM PERMEASE PROTEIN APPC"/>
    <property type="match status" value="1"/>
</dbReference>
<organism evidence="9 10">
    <name type="scientific">Acidimicrobiia bacterium BACL6 MAG-120924-bin43</name>
    <dbReference type="NCBI Taxonomy" id="1655583"/>
    <lineage>
        <taxon>Bacteria</taxon>
        <taxon>Bacillati</taxon>
        <taxon>Actinomycetota</taxon>
        <taxon>Acidimicrobiia</taxon>
        <taxon>acIV cluster</taxon>
    </lineage>
</organism>
<dbReference type="PANTHER" id="PTHR43386:SF25">
    <property type="entry name" value="PEPTIDE ABC TRANSPORTER PERMEASE PROTEIN"/>
    <property type="match status" value="1"/>
</dbReference>
<dbReference type="GO" id="GO:0055085">
    <property type="term" value="P:transmembrane transport"/>
    <property type="evidence" value="ECO:0007669"/>
    <property type="project" value="InterPro"/>
</dbReference>
<comment type="similarity">
    <text evidence="7">Belongs to the binding-protein-dependent transport system permease family.</text>
</comment>
<protein>
    <recommendedName>
        <fullName evidence="8">ABC transmembrane type-1 domain-containing protein</fullName>
    </recommendedName>
</protein>
<keyword evidence="6 7" id="KW-0472">Membrane</keyword>
<accession>A0A0R2QCT9</accession>
<dbReference type="EMBL" id="LIBJ01000413">
    <property type="protein sequence ID" value="KRO45811.1"/>
    <property type="molecule type" value="Genomic_DNA"/>
</dbReference>
<dbReference type="InterPro" id="IPR050366">
    <property type="entry name" value="BP-dependent_transpt_permease"/>
</dbReference>
<sequence>MILMRILEAISAIPVIIIALLAVAAIGQSSPIITILIIGFIFTPNVARTVRAAVLGESELEYVAAAKLRTEKTLHILFREVLPNVLPTLIVEFTVRLGYAIFAVATLSFLGAGLEAGSPDWGTQVADTWTLIFTNVWWPTLFPSLAIASVAVSINLISDALLEVFEL</sequence>
<dbReference type="Proteomes" id="UP000051017">
    <property type="component" value="Unassembled WGS sequence"/>
</dbReference>
<dbReference type="InterPro" id="IPR000515">
    <property type="entry name" value="MetI-like"/>
</dbReference>
<evidence type="ECO:0000256" key="4">
    <source>
        <dbReference type="ARBA" id="ARBA00022692"/>
    </source>
</evidence>
<feature type="transmembrane region" description="Helical" evidence="7">
    <location>
        <begin position="7"/>
        <end position="26"/>
    </location>
</feature>
<dbReference type="Gene3D" id="1.10.3720.10">
    <property type="entry name" value="MetI-like"/>
    <property type="match status" value="1"/>
</dbReference>
<reference evidence="9 10" key="1">
    <citation type="submission" date="2015-10" db="EMBL/GenBank/DDBJ databases">
        <title>Metagenome-Assembled Genomes uncover a global brackish microbiome.</title>
        <authorList>
            <person name="Hugerth L.W."/>
            <person name="Larsson J."/>
            <person name="Alneberg J."/>
            <person name="Lindh M.V."/>
            <person name="Legrand C."/>
            <person name="Pinhassi J."/>
            <person name="Andersson A.F."/>
        </authorList>
    </citation>
    <scope>NUCLEOTIDE SEQUENCE [LARGE SCALE GENOMIC DNA]</scope>
    <source>
        <strain evidence="9">BACL6 MAG-120924-bin43</strain>
    </source>
</reference>
<proteinExistence type="inferred from homology"/>
<evidence type="ECO:0000256" key="7">
    <source>
        <dbReference type="RuleBase" id="RU363032"/>
    </source>
</evidence>
<name>A0A0R2QCT9_9ACTN</name>
<evidence type="ECO:0000313" key="10">
    <source>
        <dbReference type="Proteomes" id="UP000051017"/>
    </source>
</evidence>
<gene>
    <name evidence="9" type="ORF">ABR75_03770</name>
</gene>
<comment type="caution">
    <text evidence="9">The sequence shown here is derived from an EMBL/GenBank/DDBJ whole genome shotgun (WGS) entry which is preliminary data.</text>
</comment>
<dbReference type="PROSITE" id="PS50928">
    <property type="entry name" value="ABC_TM1"/>
    <property type="match status" value="1"/>
</dbReference>
<evidence type="ECO:0000256" key="5">
    <source>
        <dbReference type="ARBA" id="ARBA00022989"/>
    </source>
</evidence>
<evidence type="ECO:0000259" key="8">
    <source>
        <dbReference type="PROSITE" id="PS50928"/>
    </source>
</evidence>
<dbReference type="SUPFAM" id="SSF161098">
    <property type="entry name" value="MetI-like"/>
    <property type="match status" value="1"/>
</dbReference>
<dbReference type="Pfam" id="PF00528">
    <property type="entry name" value="BPD_transp_1"/>
    <property type="match status" value="1"/>
</dbReference>
<evidence type="ECO:0000256" key="6">
    <source>
        <dbReference type="ARBA" id="ARBA00023136"/>
    </source>
</evidence>
<keyword evidence="2 7" id="KW-0813">Transport</keyword>
<dbReference type="AlphaFoldDB" id="A0A0R2QCT9"/>
<keyword evidence="5 7" id="KW-1133">Transmembrane helix</keyword>
<keyword evidence="4 7" id="KW-0812">Transmembrane</keyword>
<evidence type="ECO:0000256" key="1">
    <source>
        <dbReference type="ARBA" id="ARBA00004651"/>
    </source>
</evidence>
<comment type="subcellular location">
    <subcellularLocation>
        <location evidence="1 7">Cell membrane</location>
        <topology evidence="1 7">Multi-pass membrane protein</topology>
    </subcellularLocation>
</comment>
<dbReference type="GO" id="GO:0005886">
    <property type="term" value="C:plasma membrane"/>
    <property type="evidence" value="ECO:0007669"/>
    <property type="project" value="UniProtKB-SubCell"/>
</dbReference>
<keyword evidence="3" id="KW-1003">Cell membrane</keyword>
<feature type="transmembrane region" description="Helical" evidence="7">
    <location>
        <begin position="97"/>
        <end position="116"/>
    </location>
</feature>
<feature type="transmembrane region" description="Helical" evidence="7">
    <location>
        <begin position="136"/>
        <end position="157"/>
    </location>
</feature>